<name>A0AAV3RU46_LITER</name>
<gene>
    <name evidence="2" type="ORF">LIER_31421</name>
</gene>
<evidence type="ECO:0000313" key="2">
    <source>
        <dbReference type="EMBL" id="GAA0184125.1"/>
    </source>
</evidence>
<reference evidence="2 3" key="1">
    <citation type="submission" date="2024-01" db="EMBL/GenBank/DDBJ databases">
        <title>The complete chloroplast genome sequence of Lithospermum erythrorhizon: insights into the phylogenetic relationship among Boraginaceae species and the maternal lineages of purple gromwells.</title>
        <authorList>
            <person name="Okada T."/>
            <person name="Watanabe K."/>
        </authorList>
    </citation>
    <scope>NUCLEOTIDE SEQUENCE [LARGE SCALE GENOMIC DNA]</scope>
</reference>
<dbReference type="EMBL" id="BAABME010011678">
    <property type="protein sequence ID" value="GAA0184125.1"/>
    <property type="molecule type" value="Genomic_DNA"/>
</dbReference>
<feature type="region of interest" description="Disordered" evidence="1">
    <location>
        <begin position="170"/>
        <end position="242"/>
    </location>
</feature>
<proteinExistence type="predicted"/>
<feature type="region of interest" description="Disordered" evidence="1">
    <location>
        <begin position="113"/>
        <end position="141"/>
    </location>
</feature>
<dbReference type="Proteomes" id="UP001454036">
    <property type="component" value="Unassembled WGS sequence"/>
</dbReference>
<keyword evidence="3" id="KW-1185">Reference proteome</keyword>
<sequence length="242" mass="26609">MDIRVSKVLGPILHLFFSSIEEKILVVKNGPCCYDNQLVVFKEWATGEDPVDACEGNQGRISYQGGCRQDHKHFCWGRIEGAKSFSEWKSRVEFRLQERNDVRSRPELEWGGVLSSGVDGEGGDDGGISSPKISPGFEPRINGERLVNDNVGTVMGIDGDFSNSGFKLGGINEQEGKESREVGKSPKLGTRSTGSRKRHHPYQKGITIISPSKKHLISVNGSKDDDYGDQTAEVVKQPSRAS</sequence>
<evidence type="ECO:0000256" key="1">
    <source>
        <dbReference type="SAM" id="MobiDB-lite"/>
    </source>
</evidence>
<comment type="caution">
    <text evidence="2">The sequence shown here is derived from an EMBL/GenBank/DDBJ whole genome shotgun (WGS) entry which is preliminary data.</text>
</comment>
<organism evidence="2 3">
    <name type="scientific">Lithospermum erythrorhizon</name>
    <name type="common">Purple gromwell</name>
    <name type="synonym">Lithospermum officinale var. erythrorhizon</name>
    <dbReference type="NCBI Taxonomy" id="34254"/>
    <lineage>
        <taxon>Eukaryota</taxon>
        <taxon>Viridiplantae</taxon>
        <taxon>Streptophyta</taxon>
        <taxon>Embryophyta</taxon>
        <taxon>Tracheophyta</taxon>
        <taxon>Spermatophyta</taxon>
        <taxon>Magnoliopsida</taxon>
        <taxon>eudicotyledons</taxon>
        <taxon>Gunneridae</taxon>
        <taxon>Pentapetalae</taxon>
        <taxon>asterids</taxon>
        <taxon>lamiids</taxon>
        <taxon>Boraginales</taxon>
        <taxon>Boraginaceae</taxon>
        <taxon>Boraginoideae</taxon>
        <taxon>Lithospermeae</taxon>
        <taxon>Lithospermum</taxon>
    </lineage>
</organism>
<protein>
    <submittedName>
        <fullName evidence="2">Uncharacterized protein</fullName>
    </submittedName>
</protein>
<evidence type="ECO:0000313" key="3">
    <source>
        <dbReference type="Proteomes" id="UP001454036"/>
    </source>
</evidence>
<accession>A0AAV3RU46</accession>
<dbReference type="AlphaFoldDB" id="A0AAV3RU46"/>
<feature type="compositionally biased region" description="Basic and acidic residues" evidence="1">
    <location>
        <begin position="174"/>
        <end position="184"/>
    </location>
</feature>